<dbReference type="Pfam" id="PF26080">
    <property type="entry name" value="CUB_animal"/>
    <property type="match status" value="1"/>
</dbReference>
<evidence type="ECO:0000259" key="2">
    <source>
        <dbReference type="Pfam" id="PF26080"/>
    </source>
</evidence>
<dbReference type="EMBL" id="OU895877">
    <property type="protein sequence ID" value="CAG9800876.1"/>
    <property type="molecule type" value="Genomic_DNA"/>
</dbReference>
<dbReference type="OrthoDB" id="6378913at2759"/>
<evidence type="ECO:0000313" key="4">
    <source>
        <dbReference type="Proteomes" id="UP001153620"/>
    </source>
</evidence>
<dbReference type="PANTHER" id="PTHR33236">
    <property type="entry name" value="INTRAFLAGELLAR TRANSPORT PROTEIN 122 FAMILY PROTEIN-RELATED"/>
    <property type="match status" value="1"/>
</dbReference>
<name>A0A9N9WR29_9DIPT</name>
<feature type="domain" description="CUB" evidence="2">
    <location>
        <begin position="194"/>
        <end position="343"/>
    </location>
</feature>
<accession>A0A9N9WR29</accession>
<evidence type="ECO:0000256" key="1">
    <source>
        <dbReference type="SAM" id="SignalP"/>
    </source>
</evidence>
<protein>
    <recommendedName>
        <fullName evidence="2">CUB domain-containing protein</fullName>
    </recommendedName>
</protein>
<keyword evidence="1" id="KW-0732">Signal</keyword>
<feature type="chain" id="PRO_5040300174" description="CUB domain-containing protein" evidence="1">
    <location>
        <begin position="20"/>
        <end position="344"/>
    </location>
</feature>
<organism evidence="3 4">
    <name type="scientific">Chironomus riparius</name>
    <dbReference type="NCBI Taxonomy" id="315576"/>
    <lineage>
        <taxon>Eukaryota</taxon>
        <taxon>Metazoa</taxon>
        <taxon>Ecdysozoa</taxon>
        <taxon>Arthropoda</taxon>
        <taxon>Hexapoda</taxon>
        <taxon>Insecta</taxon>
        <taxon>Pterygota</taxon>
        <taxon>Neoptera</taxon>
        <taxon>Endopterygota</taxon>
        <taxon>Diptera</taxon>
        <taxon>Nematocera</taxon>
        <taxon>Chironomoidea</taxon>
        <taxon>Chironomidae</taxon>
        <taxon>Chironominae</taxon>
        <taxon>Chironomus</taxon>
    </lineage>
</organism>
<feature type="signal peptide" evidence="1">
    <location>
        <begin position="1"/>
        <end position="19"/>
    </location>
</feature>
<sequence>MRKLDFILTIVGFFNLYSCQQIRPLPNPLINIQCGQNSFIRNVNLVPTTRPNQPVPTTCTYKIHAISGFICQMRFELTEFSLLAPEISPFPRCVDESMTVGNVTLCGVNHGQHFYVPINPLRGERFLEMTITTRSMPNNFNQRSTWRISVHQLECPLGQSRGVKSSNAISASENDSILPIRQPRLGLFSDWVAPQGCLQYFPHANGTVESFNLNNGIGPYIADMHYAICFRRTRANTAISFIPMIFRMGYAVVSANNTGYDEACYSTTPTPGRPEDYLFIPNAMADATDTQPPFRATRFCAQSVLSHLITSSPLGPFMIYFNSDTLYEAPTKEEIGFRFDYEIV</sequence>
<dbReference type="Proteomes" id="UP001153620">
    <property type="component" value="Chromosome 1"/>
</dbReference>
<evidence type="ECO:0000313" key="3">
    <source>
        <dbReference type="EMBL" id="CAG9800876.1"/>
    </source>
</evidence>
<reference evidence="3" key="1">
    <citation type="submission" date="2022-01" db="EMBL/GenBank/DDBJ databases">
        <authorList>
            <person name="King R."/>
        </authorList>
    </citation>
    <scope>NUCLEOTIDE SEQUENCE</scope>
</reference>
<dbReference type="PANTHER" id="PTHR33236:SF12">
    <property type="entry name" value="CUB DOMAIN-CONTAINING PROTEIN-RELATED"/>
    <property type="match status" value="1"/>
</dbReference>
<gene>
    <name evidence="3" type="ORF">CHIRRI_LOCUS3814</name>
</gene>
<keyword evidence="4" id="KW-1185">Reference proteome</keyword>
<dbReference type="AlphaFoldDB" id="A0A9N9WR29"/>
<proteinExistence type="predicted"/>
<reference evidence="3" key="2">
    <citation type="submission" date="2022-10" db="EMBL/GenBank/DDBJ databases">
        <authorList>
            <consortium name="ENA_rothamsted_submissions"/>
            <consortium name="culmorum"/>
            <person name="King R."/>
        </authorList>
    </citation>
    <scope>NUCLEOTIDE SEQUENCE</scope>
</reference>
<dbReference type="InterPro" id="IPR058698">
    <property type="entry name" value="CUB_metazoa"/>
</dbReference>